<comment type="similarity">
    <text evidence="1">Belongs to the TECPR1 family.</text>
</comment>
<sequence>MPSSMLFAVNNEGRVFGLSTNGTKWREFPYLGLDFKTVSAIPHFLWAVGSDRQIYVHVHGLDIPIRIKEESYENQRWTPFGGFSNSLLPTDRWQFSSEDGLTDRSLEKIRVPSMAWQWEGEWKIETVMNGEPLDHDGWTYAIDFPRTYYSTQQWNSCVRRRKWVRTRRYAAMNSWCAVAPLHKDPTREPFIDISVGGQLMASRQGELQVWAVTAHGRVMWRKDVSLTSPEGTRWNVVNLPSGSEVRRISCGTTGLVWAVLWSGKALVRTQISSVSPMGEEWVEVDSPENDIKLIQVCIGHDSVWAVTNDKRVWFRKGVKGESTGSTELATGTGWVEMVGTMAMVSVAPNDQVLAVGTDDRSLYFRVGVNPAELTGKRWRCINAAVQMSRASSVASSCSFLSQRSHRSTLSLQNTMGSVEECEWSESSRSAPTSLKIVPDWQKAVQPSSLPASEGSIEEPSLIHMANGDVASSQKPQRKLTAWSPIRSVGSLLGLEANQYTDPNAEFDGIVHPEREDTLEGDPGWFQADTLWIGVEAGALDLNPTQLPQWFLDATFSDGLEKAPWRNKMLNDLKAANAFTSKGFENYVIAVEMTSCVKSVECHYAPFESDGNSIEECILELEWISNRCSTVETASLSVSTLDKSCIKCQLSMSEIVCISSYSEPGAPRIAIHTRNSSRKGSTPLRLQFNSDNDHDEWMAYLSYIHAGIADLEGPPSDTSIWAISNLGDVYVFDHSLIKKSQFNGGLYSVELKANAVIRSETWMHLLPNGFPPDACLTVSGFIPKHVQRFSVNFDLDHERNIALHFNPRFDDKSIVRNSKENNYWMKEEVEGKLTLAQGSDFELKFICLTEGFKILVNGIVFTYFEHRLSPYNITQIRIAGSVELHKVTYDSKEVVVPLEEMTWKQVGGHLKKIETCSAGVTWGISSENIPYIYTGGWGGQFLNCLQKSPAGIHGMEDYCTLDVWENQRWNPLNGFSSRGLPTDRPMWSDSTGFHKRSKETTKLLNKHWQWVTDWSVDFRAPGGVDVDGWQYAVDFSTSYHPQKNLTDYVRRRRWIRTGRLTTSGPWIGVGHSRVIDISLQDSTSLDVVCVWAVSTKGDALFRQGVTKANPSGTGWEHIPCSEQLETISCGCCNQVWASTKNGSSYWRYGISTSNPKGELWELIEPPKNALIKKVSVGRWAVWALDDKGKIYVRREVTPVFPEGTHWQLISTDDSDTFKDISASGDEVWAITMQRALVRRLGVSCENPAGFSWIRAVSANWTYVSARSYTSKTMPQKSDDLPTEIPGPGRPVRNPGSLVEEKETD</sequence>
<gene>
    <name evidence="6" type="ORF">NTJ_08128</name>
</gene>
<dbReference type="SMART" id="SM00693">
    <property type="entry name" value="DysFN"/>
    <property type="match status" value="2"/>
</dbReference>
<evidence type="ECO:0000313" key="6">
    <source>
        <dbReference type="EMBL" id="BES95319.1"/>
    </source>
</evidence>
<dbReference type="InterPro" id="IPR010482">
    <property type="entry name" value="TECPR1-like_DysF"/>
</dbReference>
<dbReference type="Pfam" id="PF06398">
    <property type="entry name" value="Pex24p"/>
    <property type="match status" value="2"/>
</dbReference>
<dbReference type="SMART" id="SM00706">
    <property type="entry name" value="TECPR"/>
    <property type="match status" value="9"/>
</dbReference>
<dbReference type="PROSITE" id="PS51304">
    <property type="entry name" value="GALECTIN"/>
    <property type="match status" value="1"/>
</dbReference>
<keyword evidence="2" id="KW-0430">Lectin</keyword>
<name>A0ABN7ASZ0_9HEMI</name>
<dbReference type="Gene3D" id="2.60.120.200">
    <property type="match status" value="1"/>
</dbReference>
<dbReference type="PANTHER" id="PTHR23250:SF1">
    <property type="entry name" value="TECTONIN BETA-PROPELLER REPEAT-CONTAINING PROTEIN 1"/>
    <property type="match status" value="1"/>
</dbReference>
<evidence type="ECO:0000256" key="4">
    <source>
        <dbReference type="SAM" id="MobiDB-lite"/>
    </source>
</evidence>
<dbReference type="Pfam" id="PF00337">
    <property type="entry name" value="Gal-bind_lectin"/>
    <property type="match status" value="1"/>
</dbReference>
<accession>A0ABN7ASZ0</accession>
<reference evidence="6 7" key="1">
    <citation type="submission" date="2023-09" db="EMBL/GenBank/DDBJ databases">
        <title>Nesidiocoris tenuis whole genome shotgun sequence.</title>
        <authorList>
            <person name="Shibata T."/>
            <person name="Shimoda M."/>
            <person name="Kobayashi T."/>
            <person name="Uehara T."/>
        </authorList>
    </citation>
    <scope>NUCLEOTIDE SEQUENCE [LARGE SCALE GENOMIC DNA]</scope>
    <source>
        <strain evidence="6 7">Japan</strain>
    </source>
</reference>
<dbReference type="EMBL" id="AP028914">
    <property type="protein sequence ID" value="BES95319.1"/>
    <property type="molecule type" value="Genomic_DNA"/>
</dbReference>
<evidence type="ECO:0000256" key="3">
    <source>
        <dbReference type="ARBA" id="ARBA00022737"/>
    </source>
</evidence>
<dbReference type="InterPro" id="IPR001079">
    <property type="entry name" value="Galectin_CRD"/>
</dbReference>
<evidence type="ECO:0000313" key="7">
    <source>
        <dbReference type="Proteomes" id="UP001307889"/>
    </source>
</evidence>
<dbReference type="CDD" id="cd00070">
    <property type="entry name" value="GLECT"/>
    <property type="match status" value="1"/>
</dbReference>
<dbReference type="InterPro" id="IPR051513">
    <property type="entry name" value="Tectonin_beta-prop"/>
</dbReference>
<dbReference type="InterPro" id="IPR013320">
    <property type="entry name" value="ConA-like_dom_sf"/>
</dbReference>
<evidence type="ECO:0000256" key="2">
    <source>
        <dbReference type="ARBA" id="ARBA00022734"/>
    </source>
</evidence>
<organism evidence="6 7">
    <name type="scientific">Nesidiocoris tenuis</name>
    <dbReference type="NCBI Taxonomy" id="355587"/>
    <lineage>
        <taxon>Eukaryota</taxon>
        <taxon>Metazoa</taxon>
        <taxon>Ecdysozoa</taxon>
        <taxon>Arthropoda</taxon>
        <taxon>Hexapoda</taxon>
        <taxon>Insecta</taxon>
        <taxon>Pterygota</taxon>
        <taxon>Neoptera</taxon>
        <taxon>Paraneoptera</taxon>
        <taxon>Hemiptera</taxon>
        <taxon>Heteroptera</taxon>
        <taxon>Panheteroptera</taxon>
        <taxon>Cimicomorpha</taxon>
        <taxon>Miridae</taxon>
        <taxon>Dicyphina</taxon>
        <taxon>Nesidiocoris</taxon>
    </lineage>
</organism>
<dbReference type="PANTHER" id="PTHR23250">
    <property type="entry name" value="DYSFERLIN-RELATED"/>
    <property type="match status" value="1"/>
</dbReference>
<dbReference type="Pfam" id="PF19193">
    <property type="entry name" value="Tectonin"/>
    <property type="match status" value="1"/>
</dbReference>
<dbReference type="SMART" id="SM00276">
    <property type="entry name" value="GLECT"/>
    <property type="match status" value="1"/>
</dbReference>
<dbReference type="SMART" id="SM00908">
    <property type="entry name" value="Gal-bind_lectin"/>
    <property type="match status" value="1"/>
</dbReference>
<dbReference type="Pfam" id="PF06462">
    <property type="entry name" value="Hyd_WA"/>
    <property type="match status" value="6"/>
</dbReference>
<dbReference type="Proteomes" id="UP001307889">
    <property type="component" value="Chromosome 6"/>
</dbReference>
<feature type="domain" description="Galectin" evidence="5">
    <location>
        <begin position="761"/>
        <end position="889"/>
    </location>
</feature>
<dbReference type="InterPro" id="IPR006614">
    <property type="entry name" value="Peroxin/Ferlin"/>
</dbReference>
<keyword evidence="7" id="KW-1185">Reference proteome</keyword>
<dbReference type="SMART" id="SM00694">
    <property type="entry name" value="DysFC"/>
    <property type="match status" value="2"/>
</dbReference>
<keyword evidence="3" id="KW-0677">Repeat</keyword>
<protein>
    <submittedName>
        <fullName evidence="6">DysFN</fullName>
    </submittedName>
</protein>
<feature type="region of interest" description="Disordered" evidence="4">
    <location>
        <begin position="1270"/>
        <end position="1303"/>
    </location>
</feature>
<evidence type="ECO:0000256" key="1">
    <source>
        <dbReference type="ARBA" id="ARBA00005966"/>
    </source>
</evidence>
<evidence type="ECO:0000259" key="5">
    <source>
        <dbReference type="PROSITE" id="PS51304"/>
    </source>
</evidence>
<proteinExistence type="inferred from homology"/>
<dbReference type="SUPFAM" id="SSF49899">
    <property type="entry name" value="Concanavalin A-like lectins/glucanases"/>
    <property type="match status" value="1"/>
</dbReference>
<dbReference type="InterPro" id="IPR006624">
    <property type="entry name" value="Beta-propeller_rpt_TECPR"/>
</dbReference>